<proteinExistence type="predicted"/>
<dbReference type="Proteomes" id="UP000270216">
    <property type="component" value="Unassembled WGS sequence"/>
</dbReference>
<evidence type="ECO:0000313" key="4">
    <source>
        <dbReference type="Proteomes" id="UP000270216"/>
    </source>
</evidence>
<dbReference type="InterPro" id="IPR003736">
    <property type="entry name" value="PAAI_dom"/>
</dbReference>
<dbReference type="PANTHER" id="PTHR42856:SF1">
    <property type="entry name" value="ACYL-COENZYME A THIOESTERASE PAAI"/>
    <property type="match status" value="1"/>
</dbReference>
<dbReference type="InterPro" id="IPR006683">
    <property type="entry name" value="Thioestr_dom"/>
</dbReference>
<dbReference type="InterPro" id="IPR052723">
    <property type="entry name" value="Acyl-CoA_thioesterase_PaaI"/>
</dbReference>
<dbReference type="InterPro" id="IPR029069">
    <property type="entry name" value="HotDog_dom_sf"/>
</dbReference>
<organism evidence="3 4">
    <name type="scientific">Pandoraea apista</name>
    <dbReference type="NCBI Taxonomy" id="93218"/>
    <lineage>
        <taxon>Bacteria</taxon>
        <taxon>Pseudomonadati</taxon>
        <taxon>Pseudomonadota</taxon>
        <taxon>Betaproteobacteria</taxon>
        <taxon>Burkholderiales</taxon>
        <taxon>Burkholderiaceae</taxon>
        <taxon>Pandoraea</taxon>
    </lineage>
</organism>
<accession>A0ABX9ZNI3</accession>
<dbReference type="Gene3D" id="3.10.129.10">
    <property type="entry name" value="Hotdog Thioesterase"/>
    <property type="match status" value="1"/>
</dbReference>
<dbReference type="CDD" id="cd03443">
    <property type="entry name" value="PaaI_thioesterase"/>
    <property type="match status" value="1"/>
</dbReference>
<protein>
    <submittedName>
        <fullName evidence="3">PaaI family thioesterase</fullName>
    </submittedName>
</protein>
<gene>
    <name evidence="3" type="ORF">EJE83_13850</name>
</gene>
<sequence>MATLGQHLPVLEYLQRQVNGSLADGDSTHMRYPTAISTLLKFRIVSVAEADAVIELDADAAIHGNQQGTVHGGMLCELADAAIGTAHSTLVHEGESFTSIDLKASFLRPVWQSRLRAHAWATHRGRTISHYRCEIRREDDKVVASIESAVMTLRNERAFGR</sequence>
<name>A0ABX9ZNI3_9BURK</name>
<comment type="caution">
    <text evidence="3">The sequence shown here is derived from an EMBL/GenBank/DDBJ whole genome shotgun (WGS) entry which is preliminary data.</text>
</comment>
<dbReference type="PANTHER" id="PTHR42856">
    <property type="entry name" value="ACYL-COENZYME A THIOESTERASE PAAI"/>
    <property type="match status" value="1"/>
</dbReference>
<dbReference type="EMBL" id="RWHX01000023">
    <property type="protein sequence ID" value="RSK80101.1"/>
    <property type="molecule type" value="Genomic_DNA"/>
</dbReference>
<dbReference type="SUPFAM" id="SSF54637">
    <property type="entry name" value="Thioesterase/thiol ester dehydrase-isomerase"/>
    <property type="match status" value="1"/>
</dbReference>
<dbReference type="Pfam" id="PF03061">
    <property type="entry name" value="4HBT"/>
    <property type="match status" value="1"/>
</dbReference>
<feature type="domain" description="Thioesterase" evidence="2">
    <location>
        <begin position="67"/>
        <end position="144"/>
    </location>
</feature>
<keyword evidence="1" id="KW-0378">Hydrolase</keyword>
<evidence type="ECO:0000313" key="3">
    <source>
        <dbReference type="EMBL" id="RSK80101.1"/>
    </source>
</evidence>
<dbReference type="GeneID" id="47014626"/>
<dbReference type="NCBIfam" id="TIGR00369">
    <property type="entry name" value="unchar_dom_1"/>
    <property type="match status" value="1"/>
</dbReference>
<evidence type="ECO:0000256" key="1">
    <source>
        <dbReference type="ARBA" id="ARBA00022801"/>
    </source>
</evidence>
<evidence type="ECO:0000259" key="2">
    <source>
        <dbReference type="Pfam" id="PF03061"/>
    </source>
</evidence>
<keyword evidence="4" id="KW-1185">Reference proteome</keyword>
<dbReference type="RefSeq" id="WP_042115793.1">
    <property type="nucleotide sequence ID" value="NZ_CALMDT010000071.1"/>
</dbReference>
<reference evidence="3 4" key="1">
    <citation type="submission" date="2018-12" db="EMBL/GenBank/DDBJ databases">
        <title>Whole genome sequence of a Pandoraea apista isolate from a patient with cystic fibrosis.</title>
        <authorList>
            <person name="Kenna D.T."/>
            <person name="Turton J.F."/>
        </authorList>
    </citation>
    <scope>NUCLEOTIDE SEQUENCE [LARGE SCALE GENOMIC DNA]</scope>
    <source>
        <strain evidence="3 4">Pa13324</strain>
    </source>
</reference>